<keyword evidence="1" id="KW-0812">Transmembrane</keyword>
<keyword evidence="3" id="KW-1185">Reference proteome</keyword>
<keyword evidence="1" id="KW-0472">Membrane</keyword>
<proteinExistence type="predicted"/>
<gene>
    <name evidence="2" type="ORF">EQG63_06550</name>
</gene>
<dbReference type="EMBL" id="SBKO01000002">
    <property type="protein sequence ID" value="RXR19099.1"/>
    <property type="molecule type" value="Genomic_DNA"/>
</dbReference>
<evidence type="ECO:0000313" key="3">
    <source>
        <dbReference type="Proteomes" id="UP000290283"/>
    </source>
</evidence>
<feature type="transmembrane region" description="Helical" evidence="1">
    <location>
        <begin position="39"/>
        <end position="55"/>
    </location>
</feature>
<evidence type="ECO:0000313" key="2">
    <source>
        <dbReference type="EMBL" id="RXR19099.1"/>
    </source>
</evidence>
<dbReference type="AlphaFoldDB" id="A0A4Q1K2Y2"/>
<comment type="caution">
    <text evidence="2">The sequence shown here is derived from an EMBL/GenBank/DDBJ whole genome shotgun (WGS) entry which is preliminary data.</text>
</comment>
<reference evidence="3" key="1">
    <citation type="submission" date="2019-01" db="EMBL/GenBank/DDBJ databases">
        <title>Cytophagaceae bacterium strain CAR-16.</title>
        <authorList>
            <person name="Chen W.-M."/>
        </authorList>
    </citation>
    <scope>NUCLEOTIDE SEQUENCE [LARGE SCALE GENOMIC DNA]</scope>
    <source>
        <strain evidence="3">LLJ-11</strain>
    </source>
</reference>
<accession>A0A4Q1K2Y2</accession>
<dbReference type="Proteomes" id="UP000290283">
    <property type="component" value="Unassembled WGS sequence"/>
</dbReference>
<feature type="transmembrane region" description="Helical" evidence="1">
    <location>
        <begin position="12"/>
        <end position="33"/>
    </location>
</feature>
<organism evidence="2 3">
    <name type="scientific">Flavobacterium amnicola</name>
    <dbReference type="NCBI Taxonomy" id="2506422"/>
    <lineage>
        <taxon>Bacteria</taxon>
        <taxon>Pseudomonadati</taxon>
        <taxon>Bacteroidota</taxon>
        <taxon>Flavobacteriia</taxon>
        <taxon>Flavobacteriales</taxon>
        <taxon>Flavobacteriaceae</taxon>
        <taxon>Flavobacterium</taxon>
    </lineage>
</organism>
<evidence type="ECO:0000256" key="1">
    <source>
        <dbReference type="SAM" id="Phobius"/>
    </source>
</evidence>
<name>A0A4Q1K2Y2_9FLAO</name>
<protein>
    <recommendedName>
        <fullName evidence="4">Glycine zipper family protein</fullName>
    </recommendedName>
</protein>
<sequence length="59" mass="6302">MENQDQNNNKKWNSVGNGIFIGCMFVGLGIGMYFDKTSIGVLVGMGIGFIASSIAKSKL</sequence>
<evidence type="ECO:0008006" key="4">
    <source>
        <dbReference type="Google" id="ProtNLM"/>
    </source>
</evidence>
<keyword evidence="1" id="KW-1133">Transmembrane helix</keyword>
<dbReference type="RefSeq" id="WP_129435557.1">
    <property type="nucleotide sequence ID" value="NZ_SBKO01000002.1"/>
</dbReference>